<feature type="compositionally biased region" description="Basic residues" evidence="1">
    <location>
        <begin position="185"/>
        <end position="198"/>
    </location>
</feature>
<reference evidence="2 3" key="1">
    <citation type="submission" date="2018-12" db="EMBL/GenBank/DDBJ databases">
        <title>Genome sequence and assembly of Colletotrichum trifolii.</title>
        <authorList>
            <person name="Gan P."/>
            <person name="Shirasu K."/>
        </authorList>
    </citation>
    <scope>NUCLEOTIDE SEQUENCE [LARGE SCALE GENOMIC DNA]</scope>
    <source>
        <strain evidence="2 3">543-2</strain>
    </source>
</reference>
<dbReference type="InterPro" id="IPR052109">
    <property type="entry name" value="SRRM_Domain-Containing"/>
</dbReference>
<keyword evidence="3" id="KW-1185">Reference proteome</keyword>
<sequence length="792" mass="89368">MTSRRSASVRESTSASQLTSNRRRNPPRNATSSASAHSQTEVAKPRLRANVATRASSNKTRLAVRPHTGAESTASETEPSSEEQDDSDDGNFKGASQKTTNRRQSSRRAALASTSVRRTSAAGNHSSSSQVGATHKTAAKTGTKRGRPRKSPLEHRDSASEPDSDQDDEDDEDTATKTSETRTSAPKRRRGRPLRKKKATDAAHAANIESPIIPDWLDLRMEHAIWKQIFRYAAVTGDEQDVMNVNWLLQTARVCRTFVDPALTVLYTCPPVKDEIKAQRLAQLLEEPPSITAINYRAKIEALHIDVRLISLQGFSSPIRLLQKLPRLSEVLLSHGFDQAPYRRLKDTIKWTYPSELWEAFDMSANADADQGDKSRPTRLQSWQWSSRLMDKNWEGSLARMKEIHQLPSFASLQKIRLINYQLPSVRLERDPAADPELQAEDNKSAQMVADSLSVLESLEQLAFESSTIISSSLFQLLPSKLKRLELVNCAEVTADNLGSFLLSNGHQLEALTLNHNRSLSLAFLTLLGDACPHLAELHGNFKYFSLLETVDDNDPFFDHLLLPDQVPSWPSALETVRLENLRQWNMEAAEVFLQSFIDSAPTLPMLRHLSIKAMLDIPWRSRSGFRKSWQGKLEKVFLRHVVEPEPNFSLRSRPDSEVVEIKRRSRKSHGEPTRRSSRVVADSRRSSRGSSSSRGLRENKRKPQSYREPDSDEFESDGDVDMEESEDVESVENEEAAEESGSTFVQGLCNVVDINVDNQKPREHQYSMDDFLNDDRDFETDEDWDGHDNFE</sequence>
<feature type="compositionally biased region" description="Acidic residues" evidence="1">
    <location>
        <begin position="79"/>
        <end position="89"/>
    </location>
</feature>
<proteinExistence type="predicted"/>
<dbReference type="EMBL" id="RYZW01000160">
    <property type="protein sequence ID" value="TDZ40338.1"/>
    <property type="molecule type" value="Genomic_DNA"/>
</dbReference>
<accession>A0A4R8QMN4</accession>
<name>A0A4R8QMN4_COLTR</name>
<feature type="compositionally biased region" description="Polar residues" evidence="1">
    <location>
        <begin position="28"/>
        <end position="41"/>
    </location>
</feature>
<dbReference type="Proteomes" id="UP000295703">
    <property type="component" value="Unassembled WGS sequence"/>
</dbReference>
<protein>
    <submittedName>
        <fullName evidence="2">Uncharacterized protein</fullName>
    </submittedName>
</protein>
<feature type="region of interest" description="Disordered" evidence="1">
    <location>
        <begin position="1"/>
        <end position="204"/>
    </location>
</feature>
<dbReference type="PANTHER" id="PTHR34755">
    <property type="entry name" value="SERINE/ARGININE REPETITIVE MATRIX PROTEIN 3-RELATED"/>
    <property type="match status" value="1"/>
</dbReference>
<dbReference type="SUPFAM" id="SSF52047">
    <property type="entry name" value="RNI-like"/>
    <property type="match status" value="1"/>
</dbReference>
<feature type="region of interest" description="Disordered" evidence="1">
    <location>
        <begin position="759"/>
        <end position="792"/>
    </location>
</feature>
<gene>
    <name evidence="2" type="ORF">CTRI78_v010310</name>
</gene>
<evidence type="ECO:0000313" key="2">
    <source>
        <dbReference type="EMBL" id="TDZ40338.1"/>
    </source>
</evidence>
<feature type="compositionally biased region" description="Polar residues" evidence="1">
    <location>
        <begin position="1"/>
        <end position="20"/>
    </location>
</feature>
<feature type="region of interest" description="Disordered" evidence="1">
    <location>
        <begin position="650"/>
        <end position="745"/>
    </location>
</feature>
<comment type="caution">
    <text evidence="2">The sequence shown here is derived from an EMBL/GenBank/DDBJ whole genome shotgun (WGS) entry which is preliminary data.</text>
</comment>
<dbReference type="Gene3D" id="3.80.10.10">
    <property type="entry name" value="Ribonuclease Inhibitor"/>
    <property type="match status" value="1"/>
</dbReference>
<dbReference type="STRING" id="5466.A0A4R8QMN4"/>
<dbReference type="InterPro" id="IPR032675">
    <property type="entry name" value="LRR_dom_sf"/>
</dbReference>
<feature type="compositionally biased region" description="Acidic residues" evidence="1">
    <location>
        <begin position="160"/>
        <end position="173"/>
    </location>
</feature>
<organism evidence="2 3">
    <name type="scientific">Colletotrichum trifolii</name>
    <dbReference type="NCBI Taxonomy" id="5466"/>
    <lineage>
        <taxon>Eukaryota</taxon>
        <taxon>Fungi</taxon>
        <taxon>Dikarya</taxon>
        <taxon>Ascomycota</taxon>
        <taxon>Pezizomycotina</taxon>
        <taxon>Sordariomycetes</taxon>
        <taxon>Hypocreomycetidae</taxon>
        <taxon>Glomerellales</taxon>
        <taxon>Glomerellaceae</taxon>
        <taxon>Colletotrichum</taxon>
        <taxon>Colletotrichum orbiculare species complex</taxon>
    </lineage>
</organism>
<feature type="compositionally biased region" description="Low complexity" evidence="1">
    <location>
        <begin position="107"/>
        <end position="122"/>
    </location>
</feature>
<feature type="compositionally biased region" description="Acidic residues" evidence="1">
    <location>
        <begin position="777"/>
        <end position="786"/>
    </location>
</feature>
<dbReference type="PANTHER" id="PTHR34755:SF4">
    <property type="entry name" value="F-BOX DOMAIN-CONTAINING PROTEIN"/>
    <property type="match status" value="1"/>
</dbReference>
<feature type="compositionally biased region" description="Low complexity" evidence="1">
    <location>
        <begin position="132"/>
        <end position="141"/>
    </location>
</feature>
<evidence type="ECO:0000313" key="3">
    <source>
        <dbReference type="Proteomes" id="UP000295703"/>
    </source>
</evidence>
<feature type="compositionally biased region" description="Acidic residues" evidence="1">
    <location>
        <begin position="711"/>
        <end position="739"/>
    </location>
</feature>
<dbReference type="AlphaFoldDB" id="A0A4R8QMN4"/>
<evidence type="ECO:0000256" key="1">
    <source>
        <dbReference type="SAM" id="MobiDB-lite"/>
    </source>
</evidence>
<feature type="compositionally biased region" description="Basic and acidic residues" evidence="1">
    <location>
        <begin position="653"/>
        <end position="675"/>
    </location>
</feature>